<dbReference type="STRING" id="1165094.RINTHH_8680"/>
<reference evidence="2" key="2">
    <citation type="submission" date="2016-01" db="EMBL/GenBank/DDBJ databases">
        <title>Diatom-associated endosymboitic cyanobacterium lacks core nitrogen metabolism enzymes.</title>
        <authorList>
            <person name="Hilton J.A."/>
            <person name="Foster R.A."/>
            <person name="Tripp H.J."/>
            <person name="Carter B.J."/>
            <person name="Zehr J.P."/>
            <person name="Villareal T.A."/>
        </authorList>
    </citation>
    <scope>NUCLEOTIDE SEQUENCE [LARGE SCALE GENOMIC DNA]</scope>
    <source>
        <strain evidence="2">HH01</strain>
    </source>
</reference>
<name>M1WZR1_9NOST</name>
<evidence type="ECO:0000313" key="2">
    <source>
        <dbReference type="Proteomes" id="UP000053051"/>
    </source>
</evidence>
<dbReference type="Proteomes" id="UP000053051">
    <property type="component" value="Unassembled WGS sequence"/>
</dbReference>
<evidence type="ECO:0000313" key="1">
    <source>
        <dbReference type="EMBL" id="CCH67023.1"/>
    </source>
</evidence>
<dbReference type="Gene3D" id="1.10.4080.10">
    <property type="entry name" value="ADP-ribosylation/Crystallin J1"/>
    <property type="match status" value="1"/>
</dbReference>
<dbReference type="EMBL" id="CAIY01000031">
    <property type="protein sequence ID" value="CCH67023.1"/>
    <property type="molecule type" value="Genomic_DNA"/>
</dbReference>
<sequence>MRHALVSHFRGTFAGVYLGDLLANGYGCSSNRKFPHYQLLLKVTQLLIGQDQFDLKLWQESLQEEYLCLDNSLTSLYQVILGTLPIALTFHDNFIKLRRNVLGLLEVLRVKIFWRDVTLAFSYIVAQAVRENICPETVIRETIYFIDDISNNLSQQLLKLDFLLKQGAGLNRIKIELDKLEQSDAMIVMVFYSCLVAPEDFRLAVLHSLQTGNSPLIVTLVSALSGTANGVLGIPTTWRASLLSSTFSRLQHSQYLQMLTLADGLLEQWSGLYKLNSYQTELISDGFILLNENAFSSQVVADPNIIR</sequence>
<protein>
    <recommendedName>
        <fullName evidence="3">ADP-ribosylglycohydrolase</fullName>
    </recommendedName>
</protein>
<accession>M1WZR1</accession>
<evidence type="ECO:0008006" key="3">
    <source>
        <dbReference type="Google" id="ProtNLM"/>
    </source>
</evidence>
<proteinExistence type="predicted"/>
<dbReference type="OrthoDB" id="574287at2"/>
<dbReference type="AlphaFoldDB" id="M1WZR1"/>
<keyword evidence="2" id="KW-1185">Reference proteome</keyword>
<comment type="caution">
    <text evidence="1">The sequence shown here is derived from an EMBL/GenBank/DDBJ whole genome shotgun (WGS) entry which is preliminary data.</text>
</comment>
<reference evidence="1 2" key="1">
    <citation type="submission" date="2012-05" db="EMBL/GenBank/DDBJ databases">
        <authorList>
            <person name="Hilton J."/>
        </authorList>
    </citation>
    <scope>NUCLEOTIDE SEQUENCE [LARGE SCALE GENOMIC DNA]</scope>
    <source>
        <strain evidence="1 2">HH01</strain>
    </source>
</reference>
<organism evidence="1 2">
    <name type="scientific">Richelia intracellularis HH01</name>
    <dbReference type="NCBI Taxonomy" id="1165094"/>
    <lineage>
        <taxon>Bacteria</taxon>
        <taxon>Bacillati</taxon>
        <taxon>Cyanobacteriota</taxon>
        <taxon>Cyanophyceae</taxon>
        <taxon>Nostocales</taxon>
        <taxon>Nostocaceae</taxon>
        <taxon>Richelia</taxon>
    </lineage>
</organism>
<dbReference type="InterPro" id="IPR036705">
    <property type="entry name" value="Ribosyl_crysJ1_sf"/>
</dbReference>
<gene>
    <name evidence="1" type="ORF">RINTHH_8680</name>
</gene>
<dbReference type="RefSeq" id="WP_008233120.1">
    <property type="nucleotide sequence ID" value="NZ_CAIY01000031.1"/>
</dbReference>
<dbReference type="SUPFAM" id="SSF101478">
    <property type="entry name" value="ADP-ribosylglycohydrolase"/>
    <property type="match status" value="1"/>
</dbReference>